<dbReference type="SMART" id="SM00090">
    <property type="entry name" value="RIO"/>
    <property type="match status" value="1"/>
</dbReference>
<keyword evidence="7" id="KW-0690">Ribosome biogenesis</keyword>
<comment type="subcellular location">
    <subcellularLocation>
        <location evidence="2">Cytoplasm</location>
    </subcellularLocation>
</comment>
<evidence type="ECO:0000256" key="18">
    <source>
        <dbReference type="ARBA" id="ARBA00068838"/>
    </source>
</evidence>
<dbReference type="GO" id="GO:0042254">
    <property type="term" value="P:ribosome biogenesis"/>
    <property type="evidence" value="ECO:0007669"/>
    <property type="project" value="UniProtKB-KW"/>
</dbReference>
<evidence type="ECO:0000256" key="5">
    <source>
        <dbReference type="ARBA" id="ARBA00016038"/>
    </source>
</evidence>
<proteinExistence type="inferred from homology"/>
<evidence type="ECO:0000256" key="19">
    <source>
        <dbReference type="SAM" id="MobiDB-lite"/>
    </source>
</evidence>
<reference evidence="21" key="1">
    <citation type="submission" date="2017-02" db="UniProtKB">
        <authorList>
            <consortium name="WormBaseParasite"/>
        </authorList>
    </citation>
    <scope>IDENTIFICATION</scope>
</reference>
<dbReference type="FunFam" id="3.30.200.20:FF:000148">
    <property type="entry name" value="Serine/threonine-protein kinase RIO1"/>
    <property type="match status" value="1"/>
</dbReference>
<dbReference type="STRING" id="42155.A0A0R3QPK4"/>
<evidence type="ECO:0000256" key="16">
    <source>
        <dbReference type="ARBA" id="ARBA00047899"/>
    </source>
</evidence>
<dbReference type="GO" id="GO:0004674">
    <property type="term" value="F:protein serine/threonine kinase activity"/>
    <property type="evidence" value="ECO:0007669"/>
    <property type="project" value="UniProtKB-KW"/>
</dbReference>
<dbReference type="InterPro" id="IPR008266">
    <property type="entry name" value="Tyr_kinase_AS"/>
</dbReference>
<evidence type="ECO:0000256" key="6">
    <source>
        <dbReference type="ARBA" id="ARBA00022490"/>
    </source>
</evidence>
<evidence type="ECO:0000256" key="13">
    <source>
        <dbReference type="ARBA" id="ARBA00022801"/>
    </source>
</evidence>
<comment type="similarity">
    <text evidence="3">Belongs to the protein kinase superfamily. RIO-type Ser/Thr kinase family.</text>
</comment>
<dbReference type="Gene3D" id="1.10.510.10">
    <property type="entry name" value="Transferase(Phosphotransferase) domain 1"/>
    <property type="match status" value="1"/>
</dbReference>
<feature type="region of interest" description="Disordered" evidence="19">
    <location>
        <begin position="448"/>
        <end position="527"/>
    </location>
</feature>
<keyword evidence="6" id="KW-0963">Cytoplasm</keyword>
<keyword evidence="10" id="KW-0479">Metal-binding</keyword>
<dbReference type="InterPro" id="IPR018935">
    <property type="entry name" value="RIO_kinase_CS"/>
</dbReference>
<evidence type="ECO:0000256" key="1">
    <source>
        <dbReference type="ARBA" id="ARBA00001946"/>
    </source>
</evidence>
<dbReference type="Gene3D" id="3.30.200.20">
    <property type="entry name" value="Phosphorylase Kinase, domain 1"/>
    <property type="match status" value="1"/>
</dbReference>
<evidence type="ECO:0000256" key="8">
    <source>
        <dbReference type="ARBA" id="ARBA00022527"/>
    </source>
</evidence>
<keyword evidence="11" id="KW-0547">Nucleotide-binding</keyword>
<feature type="domain" description="RIO kinase" evidence="20">
    <location>
        <begin position="137"/>
        <end position="367"/>
    </location>
</feature>
<protein>
    <recommendedName>
        <fullName evidence="5">Serine/threonine-protein kinase RIO1</fullName>
        <ecNumber evidence="4">2.7.11.1</ecNumber>
    </recommendedName>
    <alternativeName>
        <fullName evidence="18">Serine/threonine-protein kinase rio1</fullName>
    </alternativeName>
</protein>
<evidence type="ECO:0000313" key="21">
    <source>
        <dbReference type="WBParaSite" id="BTMF_0000963901-mRNA-1"/>
    </source>
</evidence>
<evidence type="ECO:0000256" key="12">
    <source>
        <dbReference type="ARBA" id="ARBA00022777"/>
    </source>
</evidence>
<evidence type="ECO:0000256" key="14">
    <source>
        <dbReference type="ARBA" id="ARBA00022840"/>
    </source>
</evidence>
<dbReference type="InterPro" id="IPR051272">
    <property type="entry name" value="RIO-type_Ser/Thr_kinase"/>
</dbReference>
<keyword evidence="8" id="KW-0723">Serine/threonine-protein kinase</keyword>
<evidence type="ECO:0000256" key="17">
    <source>
        <dbReference type="ARBA" id="ARBA00048679"/>
    </source>
</evidence>
<evidence type="ECO:0000256" key="15">
    <source>
        <dbReference type="ARBA" id="ARBA00022842"/>
    </source>
</evidence>
<evidence type="ECO:0000256" key="3">
    <source>
        <dbReference type="ARBA" id="ARBA00009196"/>
    </source>
</evidence>
<dbReference type="SUPFAM" id="SSF56112">
    <property type="entry name" value="Protein kinase-like (PK-like)"/>
    <property type="match status" value="1"/>
</dbReference>
<evidence type="ECO:0000256" key="7">
    <source>
        <dbReference type="ARBA" id="ARBA00022517"/>
    </source>
</evidence>
<dbReference type="CDD" id="cd05147">
    <property type="entry name" value="RIO1_euk"/>
    <property type="match status" value="1"/>
</dbReference>
<accession>A0A0R3QPK4</accession>
<keyword evidence="9" id="KW-0808">Transferase</keyword>
<comment type="cofactor">
    <cofactor evidence="1">
        <name>Mg(2+)</name>
        <dbReference type="ChEBI" id="CHEBI:18420"/>
    </cofactor>
</comment>
<dbReference type="InterPro" id="IPR018934">
    <property type="entry name" value="RIO_dom"/>
</dbReference>
<dbReference type="GO" id="GO:0046872">
    <property type="term" value="F:metal ion binding"/>
    <property type="evidence" value="ECO:0007669"/>
    <property type="project" value="UniProtKB-KW"/>
</dbReference>
<evidence type="ECO:0000256" key="10">
    <source>
        <dbReference type="ARBA" id="ARBA00022723"/>
    </source>
</evidence>
<keyword evidence="13" id="KW-0378">Hydrolase</keyword>
<dbReference type="GO" id="GO:0016787">
    <property type="term" value="F:hydrolase activity"/>
    <property type="evidence" value="ECO:0007669"/>
    <property type="project" value="UniProtKB-KW"/>
</dbReference>
<evidence type="ECO:0000259" key="20">
    <source>
        <dbReference type="SMART" id="SM00090"/>
    </source>
</evidence>
<dbReference type="EC" id="2.7.11.1" evidence="4"/>
<dbReference type="GO" id="GO:0005524">
    <property type="term" value="F:ATP binding"/>
    <property type="evidence" value="ECO:0007669"/>
    <property type="project" value="UniProtKB-KW"/>
</dbReference>
<organism evidence="21">
    <name type="scientific">Brugia timori</name>
    <dbReference type="NCBI Taxonomy" id="42155"/>
    <lineage>
        <taxon>Eukaryota</taxon>
        <taxon>Metazoa</taxon>
        <taxon>Ecdysozoa</taxon>
        <taxon>Nematoda</taxon>
        <taxon>Chromadorea</taxon>
        <taxon>Rhabditida</taxon>
        <taxon>Spirurina</taxon>
        <taxon>Spiruromorpha</taxon>
        <taxon>Filarioidea</taxon>
        <taxon>Onchocercidae</taxon>
        <taxon>Brugia</taxon>
    </lineage>
</organism>
<feature type="compositionally biased region" description="Basic and acidic residues" evidence="19">
    <location>
        <begin position="469"/>
        <end position="493"/>
    </location>
</feature>
<dbReference type="GO" id="GO:0005737">
    <property type="term" value="C:cytoplasm"/>
    <property type="evidence" value="ECO:0007669"/>
    <property type="project" value="UniProtKB-SubCell"/>
</dbReference>
<dbReference type="PANTHER" id="PTHR45723">
    <property type="entry name" value="SERINE/THREONINE-PROTEIN KINASE RIO1"/>
    <property type="match status" value="1"/>
</dbReference>
<dbReference type="AlphaFoldDB" id="A0A0R3QPK4"/>
<dbReference type="Pfam" id="PF01163">
    <property type="entry name" value="RIO1"/>
    <property type="match status" value="1"/>
</dbReference>
<dbReference type="PROSITE" id="PS01245">
    <property type="entry name" value="RIO1"/>
    <property type="match status" value="1"/>
</dbReference>
<keyword evidence="14" id="KW-0067">ATP-binding</keyword>
<evidence type="ECO:0000256" key="9">
    <source>
        <dbReference type="ARBA" id="ARBA00022679"/>
    </source>
</evidence>
<sequence>LLRRMAKISTVGKDRCEFVSKEQIADSEKSNGSDIEDDDGWERILIPYPRKTLAKRVRKMKMFAQSQNLEVGDDLIAKFGSNSKLIMNSLNAVSKVATNRTCLGEFWDQKIVLTEQLLNRQLNFFHVIRGEQSVILHIYCCISYSTVMDKRTLLVLRRLLQRDIFDEIEGCISTGKEANVYHAVTRDGKSLAVKVYKTSILIFRDRDRYVNGEFRYRHGYCKHNPRKMITVWAEKEMRNLSRMYSAGLPVPKPVVVKQNVLVMDFIGADGWPATLLKDAELSHKFADAFYVELVGYMRKMYRDCRLVHADLSEYNIMVKEGKLYIIDHDHPRSLEFLRSDCSNITKFFRSKGVSVLSTRDLFLLVADPSIKTESELQESMNKRTFEIEADDTLFMNAFIAQKLEQVLYFERDQQIEKAGGEIPNPFQMMISQVKSSGDKSINEKNEFKNELKDQRESTRYHDSAGSSSSEEKEQKDRKVAVYIRNRDESPNTKKERKRLVKEEKRANRLTKIPKHIKKRHNKANKCR</sequence>
<feature type="compositionally biased region" description="Basic and acidic residues" evidence="19">
    <location>
        <begin position="448"/>
        <end position="462"/>
    </location>
</feature>
<keyword evidence="12" id="KW-0418">Kinase</keyword>
<comment type="catalytic activity">
    <reaction evidence="16">
        <text>L-threonyl-[protein] + ATP = O-phospho-L-threonyl-[protein] + ADP + H(+)</text>
        <dbReference type="Rhea" id="RHEA:46608"/>
        <dbReference type="Rhea" id="RHEA-COMP:11060"/>
        <dbReference type="Rhea" id="RHEA-COMP:11605"/>
        <dbReference type="ChEBI" id="CHEBI:15378"/>
        <dbReference type="ChEBI" id="CHEBI:30013"/>
        <dbReference type="ChEBI" id="CHEBI:30616"/>
        <dbReference type="ChEBI" id="CHEBI:61977"/>
        <dbReference type="ChEBI" id="CHEBI:456216"/>
        <dbReference type="EC" id="2.7.11.1"/>
    </reaction>
</comment>
<name>A0A0R3QPK4_9BILA</name>
<dbReference type="InterPro" id="IPR011009">
    <property type="entry name" value="Kinase-like_dom_sf"/>
</dbReference>
<evidence type="ECO:0000256" key="4">
    <source>
        <dbReference type="ARBA" id="ARBA00012513"/>
    </source>
</evidence>
<evidence type="ECO:0000256" key="2">
    <source>
        <dbReference type="ARBA" id="ARBA00004496"/>
    </source>
</evidence>
<keyword evidence="15" id="KW-0460">Magnesium</keyword>
<dbReference type="PROSITE" id="PS00109">
    <property type="entry name" value="PROTEIN_KINASE_TYR"/>
    <property type="match status" value="1"/>
</dbReference>
<comment type="catalytic activity">
    <reaction evidence="17">
        <text>L-seryl-[protein] + ATP = O-phospho-L-seryl-[protein] + ADP + H(+)</text>
        <dbReference type="Rhea" id="RHEA:17989"/>
        <dbReference type="Rhea" id="RHEA-COMP:9863"/>
        <dbReference type="Rhea" id="RHEA-COMP:11604"/>
        <dbReference type="ChEBI" id="CHEBI:15378"/>
        <dbReference type="ChEBI" id="CHEBI:29999"/>
        <dbReference type="ChEBI" id="CHEBI:30616"/>
        <dbReference type="ChEBI" id="CHEBI:83421"/>
        <dbReference type="ChEBI" id="CHEBI:456216"/>
        <dbReference type="EC" id="2.7.11.1"/>
    </reaction>
</comment>
<dbReference type="WBParaSite" id="BTMF_0000963901-mRNA-1">
    <property type="protein sequence ID" value="BTMF_0000963901-mRNA-1"/>
    <property type="gene ID" value="BTMF_0000963901"/>
</dbReference>
<evidence type="ECO:0000256" key="11">
    <source>
        <dbReference type="ARBA" id="ARBA00022741"/>
    </source>
</evidence>
<feature type="compositionally biased region" description="Basic residues" evidence="19">
    <location>
        <begin position="507"/>
        <end position="527"/>
    </location>
</feature>
<dbReference type="InterPro" id="IPR000687">
    <property type="entry name" value="RIO_kinase"/>
</dbReference>